<evidence type="ECO:0000313" key="1">
    <source>
        <dbReference type="EMBL" id="GGU65739.1"/>
    </source>
</evidence>
<sequence length="47" mass="4812">MRVVLPVFESGAGVEPVVGLALPSRALGAGVRVCAPWEFADAASDRS</sequence>
<keyword evidence="2" id="KW-1185">Reference proteome</keyword>
<protein>
    <submittedName>
        <fullName evidence="1">Uncharacterized protein</fullName>
    </submittedName>
</protein>
<organism evidence="1 2">
    <name type="scientific">Streptomyces albospinus</name>
    <dbReference type="NCBI Taxonomy" id="285515"/>
    <lineage>
        <taxon>Bacteria</taxon>
        <taxon>Bacillati</taxon>
        <taxon>Actinomycetota</taxon>
        <taxon>Actinomycetes</taxon>
        <taxon>Kitasatosporales</taxon>
        <taxon>Streptomycetaceae</taxon>
        <taxon>Streptomyces</taxon>
    </lineage>
</organism>
<name>A0ABQ2V4L9_9ACTN</name>
<dbReference type="EMBL" id="BMRP01000010">
    <property type="protein sequence ID" value="GGU65739.1"/>
    <property type="molecule type" value="Genomic_DNA"/>
</dbReference>
<accession>A0ABQ2V4L9</accession>
<proteinExistence type="predicted"/>
<comment type="caution">
    <text evidence="1">The sequence shown here is derived from an EMBL/GenBank/DDBJ whole genome shotgun (WGS) entry which is preliminary data.</text>
</comment>
<evidence type="ECO:0000313" key="2">
    <source>
        <dbReference type="Proteomes" id="UP000654471"/>
    </source>
</evidence>
<reference evidence="2" key="1">
    <citation type="journal article" date="2019" name="Int. J. Syst. Evol. Microbiol.">
        <title>The Global Catalogue of Microorganisms (GCM) 10K type strain sequencing project: providing services to taxonomists for standard genome sequencing and annotation.</title>
        <authorList>
            <consortium name="The Broad Institute Genomics Platform"/>
            <consortium name="The Broad Institute Genome Sequencing Center for Infectious Disease"/>
            <person name="Wu L."/>
            <person name="Ma J."/>
        </authorList>
    </citation>
    <scope>NUCLEOTIDE SEQUENCE [LARGE SCALE GENOMIC DNA]</scope>
    <source>
        <strain evidence="2">JCM 3399</strain>
    </source>
</reference>
<dbReference type="Gene3D" id="3.40.50.2000">
    <property type="entry name" value="Glycogen Phosphorylase B"/>
    <property type="match status" value="1"/>
</dbReference>
<dbReference type="Proteomes" id="UP000654471">
    <property type="component" value="Unassembled WGS sequence"/>
</dbReference>
<gene>
    <name evidence="1" type="ORF">GCM10010211_33700</name>
</gene>